<dbReference type="GO" id="GO:0031145">
    <property type="term" value="P:anaphase-promoting complex-dependent catabolic process"/>
    <property type="evidence" value="ECO:0000318"/>
    <property type="project" value="GO_Central"/>
</dbReference>
<protein>
    <recommendedName>
        <fullName evidence="10">CDC20/Fizzy WD40 domain-containing protein</fullName>
    </recommendedName>
</protein>
<feature type="compositionally biased region" description="Polar residues" evidence="9">
    <location>
        <begin position="32"/>
        <end position="42"/>
    </location>
</feature>
<keyword evidence="6" id="KW-0131">Cell cycle</keyword>
<dbReference type="GO" id="GO:1990757">
    <property type="term" value="F:ubiquitin ligase activator activity"/>
    <property type="evidence" value="ECO:0000318"/>
    <property type="project" value="GO_Central"/>
</dbReference>
<keyword evidence="4" id="KW-0677">Repeat</keyword>
<dbReference type="EnsemblPlants" id="Pp3c2_10200V3.3">
    <property type="protein sequence ID" value="Pp3c2_10200V3.3"/>
    <property type="gene ID" value="Pp3c2_10200"/>
</dbReference>
<evidence type="ECO:0000259" key="10">
    <source>
        <dbReference type="Pfam" id="PF24807"/>
    </source>
</evidence>
<dbReference type="RefSeq" id="XP_024365834.1">
    <property type="nucleotide sequence ID" value="XM_024510066.2"/>
</dbReference>
<evidence type="ECO:0000256" key="2">
    <source>
        <dbReference type="ARBA" id="ARBA00022574"/>
    </source>
</evidence>
<evidence type="ECO:0000256" key="3">
    <source>
        <dbReference type="ARBA" id="ARBA00022618"/>
    </source>
</evidence>
<dbReference type="InterPro" id="IPR015943">
    <property type="entry name" value="WD40/YVTN_repeat-like_dom_sf"/>
</dbReference>
<gene>
    <name evidence="11" type="primary">LOC112277568</name>
</gene>
<evidence type="ECO:0000256" key="9">
    <source>
        <dbReference type="SAM" id="MobiDB-lite"/>
    </source>
</evidence>
<reference evidence="11" key="3">
    <citation type="submission" date="2020-12" db="UniProtKB">
        <authorList>
            <consortium name="EnsemblPlants"/>
        </authorList>
    </citation>
    <scope>IDENTIFICATION</scope>
</reference>
<evidence type="ECO:0000313" key="12">
    <source>
        <dbReference type="Proteomes" id="UP000006727"/>
    </source>
</evidence>
<proteinExistence type="inferred from homology"/>
<dbReference type="GO" id="GO:0010997">
    <property type="term" value="F:anaphase-promoting complex binding"/>
    <property type="evidence" value="ECO:0000318"/>
    <property type="project" value="GO_Central"/>
</dbReference>
<comment type="function">
    <text evidence="7">Component of the anaphase promoting complex/cyclosome (APC/C), a cell cycle-regulated E3 ubiquitin-protein ligase complex that controls progression through mitosis and the G1 phase of the cell cycle.</text>
</comment>
<evidence type="ECO:0000256" key="4">
    <source>
        <dbReference type="ARBA" id="ARBA00022737"/>
    </source>
</evidence>
<feature type="repeat" description="WD" evidence="8">
    <location>
        <begin position="440"/>
        <end position="473"/>
    </location>
</feature>
<feature type="repeat" description="WD" evidence="8">
    <location>
        <begin position="223"/>
        <end position="264"/>
    </location>
</feature>
<dbReference type="KEGG" id="ppp:112277568"/>
<keyword evidence="3" id="KW-0132">Cell division</keyword>
<evidence type="ECO:0000256" key="1">
    <source>
        <dbReference type="ARBA" id="ARBA00006445"/>
    </source>
</evidence>
<dbReference type="PROSITE" id="PS50082">
    <property type="entry name" value="WD_REPEATS_2"/>
    <property type="match status" value="3"/>
</dbReference>
<evidence type="ECO:0000256" key="5">
    <source>
        <dbReference type="ARBA" id="ARBA00022776"/>
    </source>
</evidence>
<evidence type="ECO:0000256" key="8">
    <source>
        <dbReference type="PROSITE-ProRule" id="PRU00221"/>
    </source>
</evidence>
<dbReference type="Gene3D" id="2.130.10.10">
    <property type="entry name" value="YVTN repeat-like/Quinoprotein amine dehydrogenase"/>
    <property type="match status" value="1"/>
</dbReference>
<feature type="repeat" description="WD" evidence="8">
    <location>
        <begin position="306"/>
        <end position="347"/>
    </location>
</feature>
<evidence type="ECO:0000256" key="7">
    <source>
        <dbReference type="ARBA" id="ARBA00023425"/>
    </source>
</evidence>
<dbReference type="InterPro" id="IPR033010">
    <property type="entry name" value="Cdc20/Fizzy"/>
</dbReference>
<keyword evidence="2 8" id="KW-0853">WD repeat</keyword>
<dbReference type="PANTHER" id="PTHR19918">
    <property type="entry name" value="CELL DIVISION CYCLE 20 CDC20 FIZZY -RELATED"/>
    <property type="match status" value="1"/>
</dbReference>
<dbReference type="SMART" id="SM00320">
    <property type="entry name" value="WD40"/>
    <property type="match status" value="7"/>
</dbReference>
<dbReference type="OrthoDB" id="10263272at2759"/>
<dbReference type="GO" id="GO:0051301">
    <property type="term" value="P:cell division"/>
    <property type="evidence" value="ECO:0007669"/>
    <property type="project" value="UniProtKB-KW"/>
</dbReference>
<dbReference type="Gramene" id="Pp3c2_10200V3.3">
    <property type="protein sequence ID" value="Pp3c2_10200V3.3"/>
    <property type="gene ID" value="Pp3c2_10200"/>
</dbReference>
<evidence type="ECO:0000313" key="11">
    <source>
        <dbReference type="EnsemblPlants" id="Pp3c2_10200V3.3"/>
    </source>
</evidence>
<dbReference type="InParanoid" id="A0A7I4CX44"/>
<dbReference type="InterPro" id="IPR001680">
    <property type="entry name" value="WD40_rpt"/>
</dbReference>
<evidence type="ECO:0000256" key="6">
    <source>
        <dbReference type="ARBA" id="ARBA00023306"/>
    </source>
</evidence>
<accession>A0A7I4CX44</accession>
<reference evidence="11 12" key="2">
    <citation type="journal article" date="2018" name="Plant J.">
        <title>The Physcomitrella patens chromosome-scale assembly reveals moss genome structure and evolution.</title>
        <authorList>
            <person name="Lang D."/>
            <person name="Ullrich K.K."/>
            <person name="Murat F."/>
            <person name="Fuchs J."/>
            <person name="Jenkins J."/>
            <person name="Haas F.B."/>
            <person name="Piednoel M."/>
            <person name="Gundlach H."/>
            <person name="Van Bel M."/>
            <person name="Meyberg R."/>
            <person name="Vives C."/>
            <person name="Morata J."/>
            <person name="Symeonidi A."/>
            <person name="Hiss M."/>
            <person name="Muchero W."/>
            <person name="Kamisugi Y."/>
            <person name="Saleh O."/>
            <person name="Blanc G."/>
            <person name="Decker E.L."/>
            <person name="van Gessel N."/>
            <person name="Grimwood J."/>
            <person name="Hayes R.D."/>
            <person name="Graham S.W."/>
            <person name="Gunter L.E."/>
            <person name="McDaniel S.F."/>
            <person name="Hoernstein S.N.W."/>
            <person name="Larsson A."/>
            <person name="Li F.W."/>
            <person name="Perroud P.F."/>
            <person name="Phillips J."/>
            <person name="Ranjan P."/>
            <person name="Rokshar D.S."/>
            <person name="Rothfels C.J."/>
            <person name="Schneider L."/>
            <person name="Shu S."/>
            <person name="Stevenson D.W."/>
            <person name="Thummler F."/>
            <person name="Tillich M."/>
            <person name="Villarreal Aguilar J.C."/>
            <person name="Widiez T."/>
            <person name="Wong G.K."/>
            <person name="Wymore A."/>
            <person name="Zhang Y."/>
            <person name="Zimmer A.D."/>
            <person name="Quatrano R.S."/>
            <person name="Mayer K.F.X."/>
            <person name="Goodstein D."/>
            <person name="Casacuberta J.M."/>
            <person name="Vandepoele K."/>
            <person name="Reski R."/>
            <person name="Cuming A.C."/>
            <person name="Tuskan G.A."/>
            <person name="Maumus F."/>
            <person name="Salse J."/>
            <person name="Schmutz J."/>
            <person name="Rensing S.A."/>
        </authorList>
    </citation>
    <scope>NUCLEOTIDE SEQUENCE [LARGE SCALE GENOMIC DNA]</scope>
    <source>
        <strain evidence="11 12">cv. Gransden 2004</strain>
    </source>
</reference>
<keyword evidence="12" id="KW-1185">Reference proteome</keyword>
<dbReference type="GO" id="GO:1905786">
    <property type="term" value="P:positive regulation of anaphase-promoting complex-dependent catabolic process"/>
    <property type="evidence" value="ECO:0000318"/>
    <property type="project" value="GO_Central"/>
</dbReference>
<feature type="domain" description="CDC20/Fizzy WD40" evidence="10">
    <location>
        <begin position="178"/>
        <end position="471"/>
    </location>
</feature>
<dbReference type="Pfam" id="PF24807">
    <property type="entry name" value="WD40_CDC20-Fz"/>
    <property type="match status" value="1"/>
</dbReference>
<dbReference type="FunCoup" id="A0A7I4CX44">
    <property type="interactions" value="2305"/>
</dbReference>
<feature type="region of interest" description="Disordered" evidence="9">
    <location>
        <begin position="29"/>
        <end position="76"/>
    </location>
</feature>
<dbReference type="GO" id="GO:0005680">
    <property type="term" value="C:anaphase-promoting complex"/>
    <property type="evidence" value="ECO:0000318"/>
    <property type="project" value="GO_Central"/>
</dbReference>
<dbReference type="InterPro" id="IPR056150">
    <property type="entry name" value="WD40_CDC20-Fz"/>
</dbReference>
<dbReference type="PROSITE" id="PS50294">
    <property type="entry name" value="WD_REPEATS_REGION"/>
    <property type="match status" value="3"/>
</dbReference>
<organism evidence="11 12">
    <name type="scientific">Physcomitrium patens</name>
    <name type="common">Spreading-leaved earth moss</name>
    <name type="synonym">Physcomitrella patens</name>
    <dbReference type="NCBI Taxonomy" id="3218"/>
    <lineage>
        <taxon>Eukaryota</taxon>
        <taxon>Viridiplantae</taxon>
        <taxon>Streptophyta</taxon>
        <taxon>Embryophyta</taxon>
        <taxon>Bryophyta</taxon>
        <taxon>Bryophytina</taxon>
        <taxon>Bryopsida</taxon>
        <taxon>Funariidae</taxon>
        <taxon>Funariales</taxon>
        <taxon>Funariaceae</taxon>
        <taxon>Physcomitrium</taxon>
    </lineage>
</organism>
<dbReference type="AlphaFoldDB" id="A0A7I4CX44"/>
<dbReference type="InterPro" id="IPR036322">
    <property type="entry name" value="WD40_repeat_dom_sf"/>
</dbReference>
<feature type="compositionally biased region" description="Low complexity" evidence="9">
    <location>
        <begin position="57"/>
        <end position="71"/>
    </location>
</feature>
<sequence>MMKKKKIHHLMNPGDIAVTGSGGTIPDRCCSLPSSETPTKSASARWDRDPLRERMSPEPVVTKKTPKTKTPGRSTDRFITDRSAMDFEVANYLLSKENSSSEATSPMKMAYRKHLAENLLNDNCQKQSRILAFKSKPPPPSEGFQNARTTLYSQNVGAGDQKPRKTFRYIPQAPERTLDAPDLLDDYYLNLLDWSSNNVLAIALGMTVYLWDATTSSIEELMTVDEEGPITSVSWAPDGQYIAVGLNNSTVQLWDSTSLRQLRTLRGHSARVGALAWNGPTLATGGRDSTILNHDVRIRNHVIGKLTGHEQEVCGLKWSPSGQQLASGGNDNLLHIWDSAAASNSSSYLHRLDDHQAAVKALAWCPFQSNLLASGGGTADRCIKFWNTHTGVCVNSIDTQSQVCALQWSKHEKEILSSHGFSQNQLCLWKYPSMVKMAEFTGHTSRVLHLAQSPDGYTVASAAGDETLRFWQVFGTPETKQTSQKRTKEVGSALTCLNRIR</sequence>
<dbReference type="PANTHER" id="PTHR19918:SF8">
    <property type="entry name" value="FI02843P"/>
    <property type="match status" value="1"/>
</dbReference>
<feature type="compositionally biased region" description="Basic and acidic residues" evidence="9">
    <location>
        <begin position="45"/>
        <end position="56"/>
    </location>
</feature>
<keyword evidence="5" id="KW-0498">Mitosis</keyword>
<comment type="similarity">
    <text evidence="1">Belongs to the WD repeat CDC20/Fizzy family.</text>
</comment>
<dbReference type="Proteomes" id="UP000006727">
    <property type="component" value="Chromosome 2"/>
</dbReference>
<dbReference type="CDD" id="cd00200">
    <property type="entry name" value="WD40"/>
    <property type="match status" value="1"/>
</dbReference>
<dbReference type="GeneID" id="112277568"/>
<name>A0A7I4CX44_PHYPA</name>
<reference evidence="11 12" key="1">
    <citation type="journal article" date="2008" name="Science">
        <title>The Physcomitrella genome reveals evolutionary insights into the conquest of land by plants.</title>
        <authorList>
            <person name="Rensing S."/>
            <person name="Lang D."/>
            <person name="Zimmer A."/>
            <person name="Terry A."/>
            <person name="Salamov A."/>
            <person name="Shapiro H."/>
            <person name="Nishiyama T."/>
            <person name="Perroud P.-F."/>
            <person name="Lindquist E."/>
            <person name="Kamisugi Y."/>
            <person name="Tanahashi T."/>
            <person name="Sakakibara K."/>
            <person name="Fujita T."/>
            <person name="Oishi K."/>
            <person name="Shin-I T."/>
            <person name="Kuroki Y."/>
            <person name="Toyoda A."/>
            <person name="Suzuki Y."/>
            <person name="Hashimoto A."/>
            <person name="Yamaguchi K."/>
            <person name="Sugano A."/>
            <person name="Kohara Y."/>
            <person name="Fujiyama A."/>
            <person name="Anterola A."/>
            <person name="Aoki S."/>
            <person name="Ashton N."/>
            <person name="Barbazuk W.B."/>
            <person name="Barker E."/>
            <person name="Bennetzen J."/>
            <person name="Bezanilla M."/>
            <person name="Blankenship R."/>
            <person name="Cho S.H."/>
            <person name="Dutcher S."/>
            <person name="Estelle M."/>
            <person name="Fawcett J.A."/>
            <person name="Gundlach H."/>
            <person name="Hanada K."/>
            <person name="Heyl A."/>
            <person name="Hicks K.A."/>
            <person name="Hugh J."/>
            <person name="Lohr M."/>
            <person name="Mayer K."/>
            <person name="Melkozernov A."/>
            <person name="Murata T."/>
            <person name="Nelson D."/>
            <person name="Pils B."/>
            <person name="Prigge M."/>
            <person name="Reiss B."/>
            <person name="Renner T."/>
            <person name="Rombauts S."/>
            <person name="Rushton P."/>
            <person name="Sanderfoot A."/>
            <person name="Schween G."/>
            <person name="Shiu S.-H."/>
            <person name="Stueber K."/>
            <person name="Theodoulou F.L."/>
            <person name="Tu H."/>
            <person name="Van de Peer Y."/>
            <person name="Verrier P.J."/>
            <person name="Waters E."/>
            <person name="Wood A."/>
            <person name="Yang L."/>
            <person name="Cove D."/>
            <person name="Cuming A."/>
            <person name="Hasebe M."/>
            <person name="Lucas S."/>
            <person name="Mishler D.B."/>
            <person name="Reski R."/>
            <person name="Grigoriev I."/>
            <person name="Quatrano R.S."/>
            <person name="Boore J.L."/>
        </authorList>
    </citation>
    <scope>NUCLEOTIDE SEQUENCE [LARGE SCALE GENOMIC DNA]</scope>
    <source>
        <strain evidence="11 12">cv. Gransden 2004</strain>
    </source>
</reference>
<dbReference type="SUPFAM" id="SSF50978">
    <property type="entry name" value="WD40 repeat-like"/>
    <property type="match status" value="1"/>
</dbReference>
<dbReference type="EMBL" id="ABEU02000002">
    <property type="status" value="NOT_ANNOTATED_CDS"/>
    <property type="molecule type" value="Genomic_DNA"/>
</dbReference>